<dbReference type="GO" id="GO:0004519">
    <property type="term" value="F:endonuclease activity"/>
    <property type="evidence" value="ECO:0007669"/>
    <property type="project" value="UniProtKB-KW"/>
</dbReference>
<dbReference type="PANTHER" id="PTHR30015:SF6">
    <property type="entry name" value="SLL1429 PROTEIN"/>
    <property type="match status" value="1"/>
</dbReference>
<protein>
    <submittedName>
        <fullName evidence="3">Restriction endonuclease</fullName>
    </submittedName>
</protein>
<organism evidence="3 4">
    <name type="scientific">Clostridium ganghwense</name>
    <dbReference type="NCBI Taxonomy" id="312089"/>
    <lineage>
        <taxon>Bacteria</taxon>
        <taxon>Bacillati</taxon>
        <taxon>Bacillota</taxon>
        <taxon>Clostridia</taxon>
        <taxon>Eubacteriales</taxon>
        <taxon>Clostridiaceae</taxon>
        <taxon>Clostridium</taxon>
    </lineage>
</organism>
<keyword evidence="1" id="KW-1133">Transmembrane helix</keyword>
<evidence type="ECO:0000313" key="4">
    <source>
        <dbReference type="Proteomes" id="UP001079657"/>
    </source>
</evidence>
<dbReference type="InterPro" id="IPR011335">
    <property type="entry name" value="Restrct_endonuc-II-like"/>
</dbReference>
<dbReference type="Pfam" id="PF04471">
    <property type="entry name" value="Mrr_cat"/>
    <property type="match status" value="1"/>
</dbReference>
<keyword evidence="3" id="KW-0540">Nuclease</keyword>
<keyword evidence="4" id="KW-1185">Reference proteome</keyword>
<evidence type="ECO:0000256" key="1">
    <source>
        <dbReference type="SAM" id="Phobius"/>
    </source>
</evidence>
<name>A0ABT4CJD7_9CLOT</name>
<reference evidence="3" key="1">
    <citation type="submission" date="2022-12" db="EMBL/GenBank/DDBJ databases">
        <authorList>
            <person name="Wang J."/>
        </authorList>
    </citation>
    <scope>NUCLEOTIDE SEQUENCE</scope>
    <source>
        <strain evidence="3">HY-42-06</strain>
    </source>
</reference>
<dbReference type="PANTHER" id="PTHR30015">
    <property type="entry name" value="MRR RESTRICTION SYSTEM PROTEIN"/>
    <property type="match status" value="1"/>
</dbReference>
<dbReference type="InterPro" id="IPR007560">
    <property type="entry name" value="Restrct_endonuc_IV_Mrr"/>
</dbReference>
<keyword evidence="3" id="KW-0378">Hydrolase</keyword>
<dbReference type="InterPro" id="IPR052906">
    <property type="entry name" value="Type_IV_Methyl-Rstrct_Enzyme"/>
</dbReference>
<dbReference type="InterPro" id="IPR011856">
    <property type="entry name" value="tRNA_endonuc-like_dom_sf"/>
</dbReference>
<comment type="caution">
    <text evidence="3">The sequence shown here is derived from an EMBL/GenBank/DDBJ whole genome shotgun (WGS) entry which is preliminary data.</text>
</comment>
<accession>A0ABT4CJD7</accession>
<keyword evidence="1" id="KW-0472">Membrane</keyword>
<proteinExistence type="predicted"/>
<dbReference type="Gene3D" id="3.40.1350.10">
    <property type="match status" value="1"/>
</dbReference>
<gene>
    <name evidence="3" type="ORF">OXH55_00725</name>
</gene>
<evidence type="ECO:0000313" key="3">
    <source>
        <dbReference type="EMBL" id="MCY6369169.1"/>
    </source>
</evidence>
<feature type="transmembrane region" description="Helical" evidence="1">
    <location>
        <begin position="12"/>
        <end position="33"/>
    </location>
</feature>
<evidence type="ECO:0000259" key="2">
    <source>
        <dbReference type="Pfam" id="PF04471"/>
    </source>
</evidence>
<feature type="domain" description="Restriction endonuclease type IV Mrr" evidence="2">
    <location>
        <begin position="463"/>
        <end position="570"/>
    </location>
</feature>
<keyword evidence="1" id="KW-0812">Transmembrane</keyword>
<dbReference type="RefSeq" id="WP_268047488.1">
    <property type="nucleotide sequence ID" value="NZ_JAPQES010000001.1"/>
</dbReference>
<dbReference type="EMBL" id="JAPQES010000001">
    <property type="protein sequence ID" value="MCY6369169.1"/>
    <property type="molecule type" value="Genomic_DNA"/>
</dbReference>
<keyword evidence="3" id="KW-0255">Endonuclease</keyword>
<dbReference type="Proteomes" id="UP001079657">
    <property type="component" value="Unassembled WGS sequence"/>
</dbReference>
<dbReference type="SUPFAM" id="SSF52980">
    <property type="entry name" value="Restriction endonuclease-like"/>
    <property type="match status" value="1"/>
</dbReference>
<sequence length="583" mass="68781">MNSFIDAHGNIAFIVILTALLIFFIIFSVVKLFKNRKNKNGNKIIVQKDSKIENKNNLVNQKKNHKVLKGKSNKSRKFTNKSTTLENKIVRELKKIEKPKLYDVIISYVERKKYEACDRLTTSDKMKILEISRKLSIQTSTNEIGYIFNRMDRCDLLRQNEDAKKAYERLNDLGITDELEKFVIKYRMKYDKKKMSYLKYSEGLNELVEKIKEDKKIDINIDELNSLIYRIRHEVYIKNLKVKINIQRGYDEEKILKNYINALGKSIFVEFNLRYMAKILKKNKSEVEKSIKRIQEKEKALKLLEKYKKVGIDSLIEKFILSIGLKYENEEISQEEYDNRLKELQEFIMYKTDKQIKREDLKKIISGIKDDIYLKDIKSKIKFVSSDTKGNIIRKYILYFGNKVYAKHNLKYMCIILNKDKNYVTKLIGSTKKKIKFQQKMEKFEKQLNESEVSDNKTLEYVDSLDGYKFEDYLTELFKEFGYEVEPTSYSGDYGADLIIKDIKGKTVIQAKNYSGNVGNKAIQEVVGAKLHYNCDKAMVITNSHFTKQAKELAKTTDTTLINREKLEQILKEGKMYFLENFY</sequence>